<dbReference type="InterPro" id="IPR027266">
    <property type="entry name" value="TrmE/GcvT-like"/>
</dbReference>
<dbReference type="PANTHER" id="PTHR22602">
    <property type="entry name" value="TRANSFERASE CAF17, MITOCHONDRIAL-RELATED"/>
    <property type="match status" value="1"/>
</dbReference>
<evidence type="ECO:0000313" key="5">
    <source>
        <dbReference type="EMBL" id="GAB1296145.1"/>
    </source>
</evidence>
<accession>A0ABQ0FA66</accession>
<sequence>MCKDARSMTSFCMGCYCVPDILGLPECTGEAPSFLLECDSSVLGALQKHLSVYKIRRKVTVEPHPEFHVWAVLPCGPQTSEAAPLEERVEATTVLLRDPRTARMGWRLLTQDDGPALVPRGQLGDLQDYHMYRYQQGIPEGVCDLPPGMALPLESNLVFMNGVSFTKGCYIGQELTARTHHTGVIRKRLFPVKLEGALPASAISPGTLVTVTATGQAAGKFRAGQGHVGLALLRSETIKGPLHIKTSESQMVAVTAVVPDWWPTAAK</sequence>
<keyword evidence="2" id="KW-0809">Transit peptide</keyword>
<dbReference type="SUPFAM" id="SSF103025">
    <property type="entry name" value="Folate-binding domain"/>
    <property type="match status" value="1"/>
</dbReference>
<dbReference type="InterPro" id="IPR017703">
    <property type="entry name" value="YgfZ/GCV_T_CS"/>
</dbReference>
<dbReference type="GO" id="GO:0016740">
    <property type="term" value="F:transferase activity"/>
    <property type="evidence" value="ECO:0007669"/>
    <property type="project" value="UniProtKB-KW"/>
</dbReference>
<evidence type="ECO:0000313" key="6">
    <source>
        <dbReference type="Proteomes" id="UP001623349"/>
    </source>
</evidence>
<keyword evidence="5" id="KW-0808">Transferase</keyword>
<keyword evidence="3" id="KW-0496">Mitochondrion</keyword>
<evidence type="ECO:0000256" key="3">
    <source>
        <dbReference type="ARBA" id="ARBA00023128"/>
    </source>
</evidence>
<dbReference type="Proteomes" id="UP001623349">
    <property type="component" value="Unassembled WGS sequence"/>
</dbReference>
<organism evidence="5 6">
    <name type="scientific">Apodemus speciosus</name>
    <name type="common">Large Japanese field mouse</name>
    <dbReference type="NCBI Taxonomy" id="105296"/>
    <lineage>
        <taxon>Eukaryota</taxon>
        <taxon>Metazoa</taxon>
        <taxon>Chordata</taxon>
        <taxon>Craniata</taxon>
        <taxon>Vertebrata</taxon>
        <taxon>Euteleostomi</taxon>
        <taxon>Mammalia</taxon>
        <taxon>Eutheria</taxon>
        <taxon>Euarchontoglires</taxon>
        <taxon>Glires</taxon>
        <taxon>Rodentia</taxon>
        <taxon>Myomorpha</taxon>
        <taxon>Muroidea</taxon>
        <taxon>Muridae</taxon>
        <taxon>Murinae</taxon>
        <taxon>Apodemus</taxon>
    </lineage>
</organism>
<evidence type="ECO:0000256" key="2">
    <source>
        <dbReference type="ARBA" id="ARBA00022946"/>
    </source>
</evidence>
<protein>
    <submittedName>
        <fullName evidence="5">Transferase CAF17 homolog, mitochondrial</fullName>
    </submittedName>
</protein>
<evidence type="ECO:0000259" key="4">
    <source>
        <dbReference type="Pfam" id="PF25455"/>
    </source>
</evidence>
<dbReference type="Pfam" id="PF25455">
    <property type="entry name" value="Beta-barrel_CAF17_C"/>
    <property type="match status" value="1"/>
</dbReference>
<proteinExistence type="predicted"/>
<reference evidence="5 6" key="1">
    <citation type="submission" date="2024-08" db="EMBL/GenBank/DDBJ databases">
        <title>The draft genome of Apodemus speciosus.</title>
        <authorList>
            <person name="Nabeshima K."/>
            <person name="Suzuki S."/>
            <person name="Onuma M."/>
        </authorList>
    </citation>
    <scope>NUCLEOTIDE SEQUENCE [LARGE SCALE GENOMIC DNA]</scope>
    <source>
        <strain evidence="5">IB14-021</strain>
    </source>
</reference>
<dbReference type="NCBIfam" id="TIGR03317">
    <property type="entry name" value="ygfZ_signature"/>
    <property type="match status" value="1"/>
</dbReference>
<keyword evidence="6" id="KW-1185">Reference proteome</keyword>
<dbReference type="EMBL" id="BAAFST010000011">
    <property type="protein sequence ID" value="GAB1296145.1"/>
    <property type="molecule type" value="Genomic_DNA"/>
</dbReference>
<comment type="subcellular location">
    <subcellularLocation>
        <location evidence="1">Mitochondrion</location>
    </subcellularLocation>
</comment>
<comment type="caution">
    <text evidence="5">The sequence shown here is derived from an EMBL/GenBank/DDBJ whole genome shotgun (WGS) entry which is preliminary data.</text>
</comment>
<dbReference type="Gene3D" id="3.30.1360.120">
    <property type="entry name" value="Probable tRNA modification gtpase trme, domain 1"/>
    <property type="match status" value="1"/>
</dbReference>
<name>A0ABQ0FA66_APOSI</name>
<gene>
    <name evidence="5" type="ORF">APTSU1_001138000</name>
</gene>
<dbReference type="PANTHER" id="PTHR22602:SF0">
    <property type="entry name" value="TRANSFERASE CAF17, MITOCHONDRIAL-RELATED"/>
    <property type="match status" value="1"/>
</dbReference>
<dbReference type="InterPro" id="IPR057460">
    <property type="entry name" value="CAF17_C"/>
</dbReference>
<evidence type="ECO:0000256" key="1">
    <source>
        <dbReference type="ARBA" id="ARBA00004173"/>
    </source>
</evidence>
<dbReference type="InterPro" id="IPR045179">
    <property type="entry name" value="YgfZ/GcvT"/>
</dbReference>
<feature type="domain" description="CAF17 C-terminal" evidence="4">
    <location>
        <begin position="186"/>
        <end position="263"/>
    </location>
</feature>